<dbReference type="FunFam" id="2.60.120.10:FF:000034">
    <property type="entry name" value="Homogentisate 1,2-dioxygenase"/>
    <property type="match status" value="1"/>
</dbReference>
<feature type="binding site" evidence="11">
    <location>
        <position position="387"/>
    </location>
    <ligand>
        <name>homogentisate</name>
        <dbReference type="ChEBI" id="CHEBI:16169"/>
    </ligand>
</feature>
<reference evidence="14 15" key="1">
    <citation type="submission" date="2019-07" db="EMBL/GenBank/DDBJ databases">
        <title>Venturia inaequalis Genome Resource.</title>
        <authorList>
            <person name="Lichtner F.J."/>
        </authorList>
    </citation>
    <scope>NUCLEOTIDE SEQUENCE [LARGE SCALE GENOMIC DNA]</scope>
    <source>
        <strain evidence="14 15">DMI_063113</strain>
    </source>
</reference>
<dbReference type="UniPathway" id="UPA00139">
    <property type="reaction ID" value="UER00339"/>
</dbReference>
<evidence type="ECO:0000256" key="7">
    <source>
        <dbReference type="ARBA" id="ARBA00022964"/>
    </source>
</evidence>
<dbReference type="GO" id="GO:0004411">
    <property type="term" value="F:homogentisate 1,2-dioxygenase activity"/>
    <property type="evidence" value="ECO:0007669"/>
    <property type="project" value="UniProtKB-EC"/>
</dbReference>
<feature type="binding site" evidence="11">
    <location>
        <position position="387"/>
    </location>
    <ligand>
        <name>Fe cation</name>
        <dbReference type="ChEBI" id="CHEBI:24875"/>
    </ligand>
</feature>
<dbReference type="InterPro" id="IPR011051">
    <property type="entry name" value="RmlC_Cupin_sf"/>
</dbReference>
<evidence type="ECO:0000256" key="6">
    <source>
        <dbReference type="ARBA" id="ARBA00022878"/>
    </source>
</evidence>
<dbReference type="InterPro" id="IPR005708">
    <property type="entry name" value="Homogentis_dOase"/>
</dbReference>
<evidence type="ECO:0000256" key="8">
    <source>
        <dbReference type="ARBA" id="ARBA00023002"/>
    </source>
</evidence>
<name>A0A8H3UJ08_VENIN</name>
<keyword evidence="7" id="KW-0223">Dioxygenase</keyword>
<evidence type="ECO:0000256" key="5">
    <source>
        <dbReference type="ARBA" id="ARBA00022723"/>
    </source>
</evidence>
<comment type="caution">
    <text evidence="14">The sequence shown here is derived from an EMBL/GenBank/DDBJ whole genome shotgun (WGS) entry which is preliminary data.</text>
</comment>
<evidence type="ECO:0000313" key="14">
    <source>
        <dbReference type="EMBL" id="KAE9971551.1"/>
    </source>
</evidence>
<feature type="domain" description="Homogentisate 1,2-dioxygenase N-terminal" evidence="13">
    <location>
        <begin position="20"/>
        <end position="294"/>
    </location>
</feature>
<keyword evidence="10" id="KW-0585">Phenylalanine catabolism</keyword>
<evidence type="ECO:0000256" key="3">
    <source>
        <dbReference type="ARBA" id="ARBA00007757"/>
    </source>
</evidence>
<sequence>MATASYSYSSTPTEQDPYSYQCGFDNRFASEAIPGVLPQGRNCPQKVKYDLYSEQLNGSGFVASRSALQHVWMYRILPSVAHREISKPDINSKIEACFSPLNPKVEYNPSQQAWDPFALPEESASIDFVQGLRTIAGQGDAINKAGIAIHVYAASSSMERRAFCNNDGDFLILPQQGRLDIQTELGRMMVRPGELVVIQAGIRFKVSLPDGPSRGYIQEIFGTHYELPELGPLGSNGMALPRDFEMPLASFDLDHASEWEIIYKLAGSLHSCRQDHTPFDVVAWHGNLVPYKYAIEKFINMANVEVDQADPTIYCVLTAKSHIPGMSLTDFLVFTKKWISTHDTFRPPYYHRNMSTEIMGLVYGTYGGSSHALEPGGLSYEAAYMPHGETHEAWIDATTKALVPSRICEDTLAFMFHISVPLLLTDFAMTNSGRHPASVDQWDGVKGHFFQHLDEVNEQLEAVGRPGLKMAREVAAVDVSSAGAKESVDVVLLRES</sequence>
<dbReference type="EC" id="1.13.11.5" evidence="4"/>
<dbReference type="GO" id="GO:0005737">
    <property type="term" value="C:cytoplasm"/>
    <property type="evidence" value="ECO:0007669"/>
    <property type="project" value="TreeGrafter"/>
</dbReference>
<evidence type="ECO:0000256" key="4">
    <source>
        <dbReference type="ARBA" id="ARBA00013127"/>
    </source>
</evidence>
<dbReference type="InterPro" id="IPR014710">
    <property type="entry name" value="RmlC-like_jellyroll"/>
</dbReference>
<dbReference type="InterPro" id="IPR046452">
    <property type="entry name" value="HgmA_N"/>
</dbReference>
<comment type="similarity">
    <text evidence="3">Belongs to the homogentisate dioxygenase family.</text>
</comment>
<gene>
    <name evidence="14" type="ORF">EG327_009824</name>
</gene>
<keyword evidence="5 11" id="KW-0479">Metal-binding</keyword>
<feature type="binding site" evidence="11">
    <location>
        <position position="351"/>
    </location>
    <ligand>
        <name>Fe cation</name>
        <dbReference type="ChEBI" id="CHEBI:24875"/>
    </ligand>
</feature>
<dbReference type="CDD" id="cd07000">
    <property type="entry name" value="cupin_HGO_N"/>
    <property type="match status" value="1"/>
</dbReference>
<comment type="cofactor">
    <cofactor evidence="1 11">
        <name>Fe cation</name>
        <dbReference type="ChEBI" id="CHEBI:24875"/>
    </cofactor>
</comment>
<dbReference type="PANTHER" id="PTHR11056">
    <property type="entry name" value="HOMOGENTISATE 1,2-DIOXYGENASE"/>
    <property type="match status" value="1"/>
</dbReference>
<dbReference type="Gene3D" id="2.60.120.10">
    <property type="entry name" value="Jelly Rolls"/>
    <property type="match status" value="1"/>
</dbReference>
<comment type="pathway">
    <text evidence="2">Amino-acid degradation; L-phenylalanine degradation; acetoacetate and fumarate from L-phenylalanine: step 4/6.</text>
</comment>
<dbReference type="EMBL" id="WNWR01000671">
    <property type="protein sequence ID" value="KAE9971551.1"/>
    <property type="molecule type" value="Genomic_DNA"/>
</dbReference>
<protein>
    <recommendedName>
        <fullName evidence="4">homogentisate 1,2-dioxygenase</fullName>
        <ecNumber evidence="4">1.13.11.5</ecNumber>
    </recommendedName>
</protein>
<proteinExistence type="inferred from homology"/>
<dbReference type="AlphaFoldDB" id="A0A8H3UJ08"/>
<keyword evidence="8" id="KW-0560">Oxidoreductase</keyword>
<dbReference type="Proteomes" id="UP000490939">
    <property type="component" value="Unassembled WGS sequence"/>
</dbReference>
<evidence type="ECO:0000256" key="11">
    <source>
        <dbReference type="PIRSR" id="PIRSR605708-2"/>
    </source>
</evidence>
<dbReference type="SUPFAM" id="SSF51182">
    <property type="entry name" value="RmlC-like cupins"/>
    <property type="match status" value="1"/>
</dbReference>
<evidence type="ECO:0000259" key="12">
    <source>
        <dbReference type="Pfam" id="PF04209"/>
    </source>
</evidence>
<organism evidence="14 15">
    <name type="scientific">Venturia inaequalis</name>
    <name type="common">Apple scab fungus</name>
    <dbReference type="NCBI Taxonomy" id="5025"/>
    <lineage>
        <taxon>Eukaryota</taxon>
        <taxon>Fungi</taxon>
        <taxon>Dikarya</taxon>
        <taxon>Ascomycota</taxon>
        <taxon>Pezizomycotina</taxon>
        <taxon>Dothideomycetes</taxon>
        <taxon>Pleosporomycetidae</taxon>
        <taxon>Venturiales</taxon>
        <taxon>Venturiaceae</taxon>
        <taxon>Venturia</taxon>
    </lineage>
</organism>
<evidence type="ECO:0000259" key="13">
    <source>
        <dbReference type="Pfam" id="PF20510"/>
    </source>
</evidence>
<evidence type="ECO:0000256" key="9">
    <source>
        <dbReference type="ARBA" id="ARBA00023004"/>
    </source>
</evidence>
<accession>A0A8H3UJ08</accession>
<evidence type="ECO:0000256" key="1">
    <source>
        <dbReference type="ARBA" id="ARBA00001962"/>
    </source>
</evidence>
<dbReference type="Pfam" id="PF04209">
    <property type="entry name" value="HgmA_C"/>
    <property type="match status" value="1"/>
</dbReference>
<dbReference type="Pfam" id="PF20510">
    <property type="entry name" value="HgmA_N"/>
    <property type="match status" value="1"/>
</dbReference>
<evidence type="ECO:0000256" key="10">
    <source>
        <dbReference type="ARBA" id="ARBA00023232"/>
    </source>
</evidence>
<evidence type="ECO:0000256" key="2">
    <source>
        <dbReference type="ARBA" id="ARBA00004704"/>
    </source>
</evidence>
<feature type="binding site" evidence="11">
    <location>
        <position position="357"/>
    </location>
    <ligand>
        <name>Fe cation</name>
        <dbReference type="ChEBI" id="CHEBI:24875"/>
    </ligand>
</feature>
<dbReference type="GO" id="GO:0006572">
    <property type="term" value="P:L-tyrosine catabolic process"/>
    <property type="evidence" value="ECO:0007669"/>
    <property type="project" value="UniProtKB-KW"/>
</dbReference>
<dbReference type="GO" id="GO:0046872">
    <property type="term" value="F:metal ion binding"/>
    <property type="evidence" value="ECO:0007669"/>
    <property type="project" value="UniProtKB-KW"/>
</dbReference>
<keyword evidence="9 11" id="KW-0408">Iron</keyword>
<dbReference type="GO" id="GO:0006559">
    <property type="term" value="P:L-phenylalanine catabolic process"/>
    <property type="evidence" value="ECO:0007669"/>
    <property type="project" value="UniProtKB-UniPathway"/>
</dbReference>
<keyword evidence="6" id="KW-0828">Tyrosine catabolism</keyword>
<evidence type="ECO:0000313" key="15">
    <source>
        <dbReference type="Proteomes" id="UP000490939"/>
    </source>
</evidence>
<dbReference type="PANTHER" id="PTHR11056:SF0">
    <property type="entry name" value="HOMOGENTISATE 1,2-DIOXYGENASE"/>
    <property type="match status" value="1"/>
</dbReference>
<feature type="domain" description="Homogentisate 1,2-dioxygenase C-terminal" evidence="12">
    <location>
        <begin position="297"/>
        <end position="449"/>
    </location>
</feature>
<dbReference type="InterPro" id="IPR046451">
    <property type="entry name" value="HgmA_C"/>
</dbReference>
<keyword evidence="15" id="KW-1185">Reference proteome</keyword>
<feature type="binding site" evidence="11">
    <location>
        <position position="366"/>
    </location>
    <ligand>
        <name>homogentisate</name>
        <dbReference type="ChEBI" id="CHEBI:16169"/>
    </ligand>
</feature>